<dbReference type="InterPro" id="IPR043777">
    <property type="entry name" value="DUF5719"/>
</dbReference>
<dbReference type="AlphaFoldDB" id="A0A0M9VLF7"/>
<accession>A0A0M9VLF7</accession>
<keyword evidence="3" id="KW-1185">Reference proteome</keyword>
<evidence type="ECO:0000256" key="1">
    <source>
        <dbReference type="SAM" id="Phobius"/>
    </source>
</evidence>
<keyword evidence="1" id="KW-0812">Transmembrane</keyword>
<dbReference type="EMBL" id="LAVO01000006">
    <property type="protein sequence ID" value="KOS11125.1"/>
    <property type="molecule type" value="Genomic_DNA"/>
</dbReference>
<dbReference type="Proteomes" id="UP000037737">
    <property type="component" value="Unassembled WGS sequence"/>
</dbReference>
<keyword evidence="1" id="KW-0472">Membrane</keyword>
<feature type="transmembrane region" description="Helical" evidence="1">
    <location>
        <begin position="12"/>
        <end position="34"/>
    </location>
</feature>
<name>A0A0M9VLF7_9MICO</name>
<dbReference type="Pfam" id="PF18986">
    <property type="entry name" value="DUF5719"/>
    <property type="match status" value="1"/>
</dbReference>
<organism evidence="2 3">
    <name type="scientific">Microbacterium aurantiacum</name>
    <dbReference type="NCBI Taxonomy" id="162393"/>
    <lineage>
        <taxon>Bacteria</taxon>
        <taxon>Bacillati</taxon>
        <taxon>Actinomycetota</taxon>
        <taxon>Actinomycetes</taxon>
        <taxon>Micrococcales</taxon>
        <taxon>Microbacteriaceae</taxon>
        <taxon>Microbacterium</taxon>
    </lineage>
</organism>
<dbReference type="OrthoDB" id="3264966at2"/>
<sequence length="470" mass="46016">MSEGRGRRAARTGARLIGGGAVAAGVVVAVVAGLTAPWPTIQREPAEIAAVPAPAPVVLACGGGLLSLGRDPVAADGLSIAATAAVTAGARAEVAVPDPVALDAPFLTEGDGGAAFTALPEGRTRADIAAASSAQIAEPDLAGYAASACRPPLLESWLVGGSAATGAADLVVLSNPGDVAATVELAVFGAEGLTVPPGGAGVVVPPRSQGVVPLAGLAIGEERPVVRVQATGAPVQASLQSSITRTLTAGGVDQVGALAQPATDAAILGVTVSGGMVDAAQVPTLVRVLSPSADAAVRVSVTPVGSSTPALTPTEVDLLAGEPLEVDLGGLENGTYTVEVASDQPVVSAVWQATGFEAGDDFAWYTPAPLVDVPSVLATPAGPEPVLTLQNPGDQDATVVLAAADGGSRIEVIVLAGESTTLRLAPQTVYTLDAASVPVRAAVSLSGDGALAGYPVWPADAAAPPIIVYP</sequence>
<proteinExistence type="predicted"/>
<dbReference type="PATRIC" id="fig|84292.3.peg.1558"/>
<evidence type="ECO:0000313" key="2">
    <source>
        <dbReference type="EMBL" id="KOS11125.1"/>
    </source>
</evidence>
<gene>
    <name evidence="2" type="ORF">XI38_07645</name>
</gene>
<keyword evidence="1" id="KW-1133">Transmembrane helix</keyword>
<evidence type="ECO:0000313" key="3">
    <source>
        <dbReference type="Proteomes" id="UP000037737"/>
    </source>
</evidence>
<dbReference type="KEGG" id="mcw:A8L33_07515"/>
<protein>
    <submittedName>
        <fullName evidence="2">Large extracellular alpha-helical protein</fullName>
    </submittedName>
</protein>
<reference evidence="2" key="1">
    <citation type="submission" date="2015-04" db="EMBL/GenBank/DDBJ databases">
        <title>Complete genome sequence of Microbacterium chocolatum SIT 101, a bacterium enantioselectively hydrolyzing mesomeric diesters.</title>
        <authorList>
            <person name="Li X."/>
            <person name="Xu Y."/>
        </authorList>
    </citation>
    <scope>NUCLEOTIDE SEQUENCE [LARGE SCALE GENOMIC DNA]</scope>
    <source>
        <strain evidence="2">SIT 101</strain>
    </source>
</reference>
<comment type="caution">
    <text evidence="2">The sequence shown here is derived from an EMBL/GenBank/DDBJ whole genome shotgun (WGS) entry which is preliminary data.</text>
</comment>